<dbReference type="PANTHER" id="PTHR10890">
    <property type="entry name" value="CYSTEINYL-TRNA SYNTHETASE"/>
    <property type="match status" value="1"/>
</dbReference>
<keyword evidence="5" id="KW-0547">Nucleotide-binding</keyword>
<keyword evidence="7" id="KW-0067">ATP-binding</keyword>
<dbReference type="InterPro" id="IPR024909">
    <property type="entry name" value="Cys-tRNA/MSH_ligase"/>
</dbReference>
<dbReference type="NCBIfam" id="TIGR00435">
    <property type="entry name" value="cysS"/>
    <property type="match status" value="1"/>
</dbReference>
<dbReference type="GO" id="GO:0005737">
    <property type="term" value="C:cytoplasm"/>
    <property type="evidence" value="ECO:0007669"/>
    <property type="project" value="TreeGrafter"/>
</dbReference>
<evidence type="ECO:0000313" key="14">
    <source>
        <dbReference type="Proteomes" id="UP000235786"/>
    </source>
</evidence>
<dbReference type="Proteomes" id="UP000235786">
    <property type="component" value="Unassembled WGS sequence"/>
</dbReference>
<evidence type="ECO:0000256" key="1">
    <source>
        <dbReference type="ARBA" id="ARBA00001947"/>
    </source>
</evidence>
<dbReference type="Gene3D" id="3.40.50.620">
    <property type="entry name" value="HUPs"/>
    <property type="match status" value="2"/>
</dbReference>
<keyword evidence="4" id="KW-0479">Metal-binding</keyword>
<proteinExistence type="inferred from homology"/>
<evidence type="ECO:0000256" key="7">
    <source>
        <dbReference type="ARBA" id="ARBA00022840"/>
    </source>
</evidence>
<dbReference type="EMBL" id="KZ613973">
    <property type="protein sequence ID" value="PMD29506.1"/>
    <property type="molecule type" value="Genomic_DNA"/>
</dbReference>
<dbReference type="InterPro" id="IPR009080">
    <property type="entry name" value="tRNAsynth_Ia_anticodon-bd"/>
</dbReference>
<dbReference type="AlphaFoldDB" id="A0A2J6QTA8"/>
<feature type="region of interest" description="Disordered" evidence="11">
    <location>
        <begin position="713"/>
        <end position="797"/>
    </location>
</feature>
<feature type="compositionally biased region" description="Basic and acidic residues" evidence="11">
    <location>
        <begin position="713"/>
        <end position="753"/>
    </location>
</feature>
<dbReference type="Gene3D" id="1.20.120.1910">
    <property type="entry name" value="Cysteine-tRNA ligase, C-terminal anti-codon recognition domain"/>
    <property type="match status" value="1"/>
</dbReference>
<dbReference type="STRING" id="1149755.A0A2J6QTA8"/>
<comment type="cofactor">
    <cofactor evidence="1">
        <name>Zn(2+)</name>
        <dbReference type="ChEBI" id="CHEBI:29105"/>
    </cofactor>
</comment>
<evidence type="ECO:0000256" key="2">
    <source>
        <dbReference type="ARBA" id="ARBA00012832"/>
    </source>
</evidence>
<dbReference type="SUPFAM" id="SSF52374">
    <property type="entry name" value="Nucleotidylyl transferase"/>
    <property type="match status" value="1"/>
</dbReference>
<keyword evidence="3" id="KW-0436">Ligase</keyword>
<gene>
    <name evidence="13" type="ORF">L207DRAFT_593310</name>
</gene>
<organism evidence="13 14">
    <name type="scientific">Hyaloscypha variabilis (strain UAMH 11265 / GT02V1 / F)</name>
    <name type="common">Meliniomyces variabilis</name>
    <dbReference type="NCBI Taxonomy" id="1149755"/>
    <lineage>
        <taxon>Eukaryota</taxon>
        <taxon>Fungi</taxon>
        <taxon>Dikarya</taxon>
        <taxon>Ascomycota</taxon>
        <taxon>Pezizomycotina</taxon>
        <taxon>Leotiomycetes</taxon>
        <taxon>Helotiales</taxon>
        <taxon>Hyaloscyphaceae</taxon>
        <taxon>Hyaloscypha</taxon>
        <taxon>Hyaloscypha variabilis</taxon>
    </lineage>
</organism>
<feature type="domain" description="tRNA synthetases class I catalytic" evidence="12">
    <location>
        <begin position="18"/>
        <end position="445"/>
    </location>
</feature>
<evidence type="ECO:0000256" key="8">
    <source>
        <dbReference type="ARBA" id="ARBA00022917"/>
    </source>
</evidence>
<dbReference type="InterPro" id="IPR014729">
    <property type="entry name" value="Rossmann-like_a/b/a_fold"/>
</dbReference>
<evidence type="ECO:0000256" key="6">
    <source>
        <dbReference type="ARBA" id="ARBA00022833"/>
    </source>
</evidence>
<dbReference type="FunFam" id="3.40.50.620:FF:000186">
    <property type="entry name" value="Putative Cysteinyl-tRNA synthetase"/>
    <property type="match status" value="1"/>
</dbReference>
<evidence type="ECO:0000256" key="3">
    <source>
        <dbReference type="ARBA" id="ARBA00022598"/>
    </source>
</evidence>
<evidence type="ECO:0000256" key="11">
    <source>
        <dbReference type="SAM" id="MobiDB-lite"/>
    </source>
</evidence>
<evidence type="ECO:0000256" key="5">
    <source>
        <dbReference type="ARBA" id="ARBA00022741"/>
    </source>
</evidence>
<protein>
    <recommendedName>
        <fullName evidence="2">cysteine--tRNA ligase</fullName>
        <ecNumber evidence="2">6.1.1.16</ecNumber>
    </recommendedName>
    <alternativeName>
        <fullName evidence="10">Cysteinyl-tRNA synthetase</fullName>
    </alternativeName>
</protein>
<keyword evidence="14" id="KW-1185">Reference proteome</keyword>
<feature type="compositionally biased region" description="Basic and acidic residues" evidence="11">
    <location>
        <begin position="779"/>
        <end position="797"/>
    </location>
</feature>
<dbReference type="InterPro" id="IPR015803">
    <property type="entry name" value="Cys-tRNA-ligase"/>
</dbReference>
<dbReference type="GO" id="GO:0046872">
    <property type="term" value="F:metal ion binding"/>
    <property type="evidence" value="ECO:0007669"/>
    <property type="project" value="UniProtKB-KW"/>
</dbReference>
<evidence type="ECO:0000313" key="13">
    <source>
        <dbReference type="EMBL" id="PMD29506.1"/>
    </source>
</evidence>
<dbReference type="InterPro" id="IPR032678">
    <property type="entry name" value="tRNA-synt_1_cat_dom"/>
</dbReference>
<accession>A0A2J6QTA8</accession>
<evidence type="ECO:0000256" key="10">
    <source>
        <dbReference type="ARBA" id="ARBA00031499"/>
    </source>
</evidence>
<dbReference type="EC" id="6.1.1.16" evidence="2"/>
<dbReference type="SUPFAM" id="SSF47323">
    <property type="entry name" value="Anticodon-binding domain of a subclass of class I aminoacyl-tRNA synthetases"/>
    <property type="match status" value="1"/>
</dbReference>
<dbReference type="Pfam" id="PF01406">
    <property type="entry name" value="tRNA-synt_1e"/>
    <property type="match status" value="1"/>
</dbReference>
<feature type="compositionally biased region" description="Basic and acidic residues" evidence="11">
    <location>
        <begin position="285"/>
        <end position="295"/>
    </location>
</feature>
<dbReference type="PANTHER" id="PTHR10890:SF3">
    <property type="entry name" value="CYSTEINE--TRNA LIGASE, CYTOPLASMIC"/>
    <property type="match status" value="1"/>
</dbReference>
<keyword evidence="8" id="KW-0648">Protein biosynthesis</keyword>
<dbReference type="GO" id="GO:0006423">
    <property type="term" value="P:cysteinyl-tRNA aminoacylation"/>
    <property type="evidence" value="ECO:0007669"/>
    <property type="project" value="InterPro"/>
</dbReference>
<feature type="region of interest" description="Disordered" evidence="11">
    <location>
        <begin position="285"/>
        <end position="305"/>
    </location>
</feature>
<dbReference type="GO" id="GO:0004817">
    <property type="term" value="F:cysteine-tRNA ligase activity"/>
    <property type="evidence" value="ECO:0007669"/>
    <property type="project" value="UniProtKB-EC"/>
</dbReference>
<sequence>MEQLKVHNSLKPGPPVPFVPREEGKVSWYVCGPTVYDHSHLGHARNYVSTDIIRRIMLEYFGYKVKFVMNITDVDDKIILKARRQRLLELEKSKTYSEPELSKLAATAFESYAKGNLPELLNSSDGSELSPNNYIARRDAAYGKVLAGSTLTGEGKPGDAEAKMKMHLANLTAATKAIQEKKIFGGADEILLPYLDSLYKESIDGKDHTIFTDVTKYWEDDFMEDMDALNVMRPDVITRVTTYVPKIAVFVEQIIKKGFAYESDGSVYFDIAAFEKAGNPYARLRPESRNDKALQEEGEGSLSKNVGGKRGAGDFALWKKSKAGEPVWPSPWGEGRPGWHIECSVMASDVLGSQMDIHSGGIDLAFPHHDNELAQSEAYFCEHGKPHNWVNYFLHMGHLSIAGSKMSKSLKNFQTIKDALKKDYTPRGVRVVFLLGRWNDGVEISPDMRTMAEGWESTVNNFFVNVKSLLAEAGAGADIKSLSLNGSAHGLQEILEKSQAEMRAALSDSFDTPRAMRVLSELISQSNIHINTHKLDIDIRGLESIARWITKIVGIFGLDANASPPYDGLGWASSASNSKLTAKEIVEPYSAVYEKVTAEVKQLNLHSEVLDRLIGVDVDAEFSTLSSSGTKDPEVLAMPYLRTVSKIRDELRKLAPSSPAKKQILSLSDRIRDVDLTLLGVYLDDRTDDQGALIKFIPKEELLAQKEEKAAKEREKAAAKEAQRLAREKEELAKAEKAKVSPADMFRDERFSAWDEEGMPTKTKEGEDVPKSALKKLKKEWDRQKKAHDEWKAKSGV</sequence>
<evidence type="ECO:0000256" key="4">
    <source>
        <dbReference type="ARBA" id="ARBA00022723"/>
    </source>
</evidence>
<keyword evidence="6" id="KW-0862">Zinc</keyword>
<reference evidence="13 14" key="1">
    <citation type="submission" date="2016-04" db="EMBL/GenBank/DDBJ databases">
        <title>A degradative enzymes factory behind the ericoid mycorrhizal symbiosis.</title>
        <authorList>
            <consortium name="DOE Joint Genome Institute"/>
            <person name="Martino E."/>
            <person name="Morin E."/>
            <person name="Grelet G."/>
            <person name="Kuo A."/>
            <person name="Kohler A."/>
            <person name="Daghino S."/>
            <person name="Barry K."/>
            <person name="Choi C."/>
            <person name="Cichocki N."/>
            <person name="Clum A."/>
            <person name="Copeland A."/>
            <person name="Hainaut M."/>
            <person name="Haridas S."/>
            <person name="Labutti K."/>
            <person name="Lindquist E."/>
            <person name="Lipzen A."/>
            <person name="Khouja H.-R."/>
            <person name="Murat C."/>
            <person name="Ohm R."/>
            <person name="Olson A."/>
            <person name="Spatafora J."/>
            <person name="Veneault-Fourrey C."/>
            <person name="Henrissat B."/>
            <person name="Grigoriev I."/>
            <person name="Martin F."/>
            <person name="Perotto S."/>
        </authorList>
    </citation>
    <scope>NUCLEOTIDE SEQUENCE [LARGE SCALE GENOMIC DNA]</scope>
    <source>
        <strain evidence="13 14">F</strain>
    </source>
</reference>
<dbReference type="GO" id="GO:0005524">
    <property type="term" value="F:ATP binding"/>
    <property type="evidence" value="ECO:0007669"/>
    <property type="project" value="UniProtKB-KW"/>
</dbReference>
<evidence type="ECO:0000256" key="9">
    <source>
        <dbReference type="ARBA" id="ARBA00023146"/>
    </source>
</evidence>
<evidence type="ECO:0000259" key="12">
    <source>
        <dbReference type="Pfam" id="PF01406"/>
    </source>
</evidence>
<name>A0A2J6QTA8_HYAVF</name>
<dbReference type="OrthoDB" id="438179at2759"/>
<dbReference type="CDD" id="cd00672">
    <property type="entry name" value="CysRS_core"/>
    <property type="match status" value="1"/>
</dbReference>
<dbReference type="HAMAP" id="MF_00041">
    <property type="entry name" value="Cys_tRNA_synth"/>
    <property type="match status" value="1"/>
</dbReference>
<keyword evidence="9" id="KW-0030">Aminoacyl-tRNA synthetase</keyword>
<dbReference type="PRINTS" id="PR00983">
    <property type="entry name" value="TRNASYNTHCYS"/>
</dbReference>